<reference evidence="3" key="1">
    <citation type="journal article" date="2017" name="Genome Biol.">
        <title>Comparative genomics reveals high biological diversity and specific adaptations in the industrially and medically important fungal genus Aspergillus.</title>
        <authorList>
            <person name="de Vries R.P."/>
            <person name="Riley R."/>
            <person name="Wiebenga A."/>
            <person name="Aguilar-Osorio G."/>
            <person name="Amillis S."/>
            <person name="Uchima C.A."/>
            <person name="Anderluh G."/>
            <person name="Asadollahi M."/>
            <person name="Askin M."/>
            <person name="Barry K."/>
            <person name="Battaglia E."/>
            <person name="Bayram O."/>
            <person name="Benocci T."/>
            <person name="Braus-Stromeyer S.A."/>
            <person name="Caldana C."/>
            <person name="Canovas D."/>
            <person name="Cerqueira G.C."/>
            <person name="Chen F."/>
            <person name="Chen W."/>
            <person name="Choi C."/>
            <person name="Clum A."/>
            <person name="Dos Santos R.A."/>
            <person name="Damasio A.R."/>
            <person name="Diallinas G."/>
            <person name="Emri T."/>
            <person name="Fekete E."/>
            <person name="Flipphi M."/>
            <person name="Freyberg S."/>
            <person name="Gallo A."/>
            <person name="Gournas C."/>
            <person name="Habgood R."/>
            <person name="Hainaut M."/>
            <person name="Harispe M.L."/>
            <person name="Henrissat B."/>
            <person name="Hilden K.S."/>
            <person name="Hope R."/>
            <person name="Hossain A."/>
            <person name="Karabika E."/>
            <person name="Karaffa L."/>
            <person name="Karanyi Z."/>
            <person name="Krasevec N."/>
            <person name="Kuo A."/>
            <person name="Kusch H."/>
            <person name="LaButti K."/>
            <person name="Lagendijk E.L."/>
            <person name="Lapidus A."/>
            <person name="Levasseur A."/>
            <person name="Lindquist E."/>
            <person name="Lipzen A."/>
            <person name="Logrieco A.F."/>
            <person name="MacCabe A."/>
            <person name="Maekelae M.R."/>
            <person name="Malavazi I."/>
            <person name="Melin P."/>
            <person name="Meyer V."/>
            <person name="Mielnichuk N."/>
            <person name="Miskei M."/>
            <person name="Molnar A.P."/>
            <person name="Mule G."/>
            <person name="Ngan C.Y."/>
            <person name="Orejas M."/>
            <person name="Orosz E."/>
            <person name="Ouedraogo J.P."/>
            <person name="Overkamp K.M."/>
            <person name="Park H.-S."/>
            <person name="Perrone G."/>
            <person name="Piumi F."/>
            <person name="Punt P.J."/>
            <person name="Ram A.F."/>
            <person name="Ramon A."/>
            <person name="Rauscher S."/>
            <person name="Record E."/>
            <person name="Riano-Pachon D.M."/>
            <person name="Robert V."/>
            <person name="Roehrig J."/>
            <person name="Ruller R."/>
            <person name="Salamov A."/>
            <person name="Salih N.S."/>
            <person name="Samson R.A."/>
            <person name="Sandor E."/>
            <person name="Sanguinetti M."/>
            <person name="Schuetze T."/>
            <person name="Sepcic K."/>
            <person name="Shelest E."/>
            <person name="Sherlock G."/>
            <person name="Sophianopoulou V."/>
            <person name="Squina F.M."/>
            <person name="Sun H."/>
            <person name="Susca A."/>
            <person name="Todd R.B."/>
            <person name="Tsang A."/>
            <person name="Unkles S.E."/>
            <person name="van de Wiele N."/>
            <person name="van Rossen-Uffink D."/>
            <person name="Oliveira J.V."/>
            <person name="Vesth T.C."/>
            <person name="Visser J."/>
            <person name="Yu J.-H."/>
            <person name="Zhou M."/>
            <person name="Andersen M.R."/>
            <person name="Archer D.B."/>
            <person name="Baker S.E."/>
            <person name="Benoit I."/>
            <person name="Brakhage A.A."/>
            <person name="Braus G.H."/>
            <person name="Fischer R."/>
            <person name="Frisvad J.C."/>
            <person name="Goldman G.H."/>
            <person name="Houbraken J."/>
            <person name="Oakley B."/>
            <person name="Pocsi I."/>
            <person name="Scazzocchio C."/>
            <person name="Seiboth B."/>
            <person name="vanKuyk P.A."/>
            <person name="Wortman J."/>
            <person name="Dyer P.S."/>
            <person name="Grigoriev I.V."/>
        </authorList>
    </citation>
    <scope>NUCLEOTIDE SEQUENCE [LARGE SCALE GENOMIC DNA]</scope>
    <source>
        <strain evidence="3">CBS 101740 / IMI 381727 / IBT 21946</strain>
    </source>
</reference>
<dbReference type="VEuPathDB" id="FungiDB:ASPBRDRAFT_104799"/>
<dbReference type="PROSITE" id="PS00028">
    <property type="entry name" value="ZINC_FINGER_C2H2_1"/>
    <property type="match status" value="1"/>
</dbReference>
<feature type="non-terminal residue" evidence="2">
    <location>
        <position position="166"/>
    </location>
</feature>
<feature type="domain" description="C2H2-type" evidence="1">
    <location>
        <begin position="3"/>
        <end position="26"/>
    </location>
</feature>
<protein>
    <recommendedName>
        <fullName evidence="1">C2H2-type domain-containing protein</fullName>
    </recommendedName>
</protein>
<accession>A0A1L9U1J8</accession>
<dbReference type="AlphaFoldDB" id="A0A1L9U1J8"/>
<evidence type="ECO:0000259" key="1">
    <source>
        <dbReference type="PROSITE" id="PS00028"/>
    </source>
</evidence>
<dbReference type="RefSeq" id="XP_067472815.1">
    <property type="nucleotide sequence ID" value="XM_067616575.1"/>
</dbReference>
<gene>
    <name evidence="2" type="ORF">ASPBRDRAFT_104799</name>
</gene>
<proteinExistence type="predicted"/>
<evidence type="ECO:0000313" key="3">
    <source>
        <dbReference type="Proteomes" id="UP000184499"/>
    </source>
</evidence>
<organism evidence="2 3">
    <name type="scientific">Aspergillus brasiliensis (strain CBS 101740 / IMI 381727 / IBT 21946)</name>
    <dbReference type="NCBI Taxonomy" id="767769"/>
    <lineage>
        <taxon>Eukaryota</taxon>
        <taxon>Fungi</taxon>
        <taxon>Dikarya</taxon>
        <taxon>Ascomycota</taxon>
        <taxon>Pezizomycotina</taxon>
        <taxon>Eurotiomycetes</taxon>
        <taxon>Eurotiomycetidae</taxon>
        <taxon>Eurotiales</taxon>
        <taxon>Aspergillaceae</taxon>
        <taxon>Aspergillus</taxon>
        <taxon>Aspergillus subgen. Circumdati</taxon>
    </lineage>
</organism>
<dbReference type="SUPFAM" id="SSF57667">
    <property type="entry name" value="beta-beta-alpha zinc fingers"/>
    <property type="match status" value="1"/>
</dbReference>
<sequence length="166" mass="18929">MLCQWNRCGQVFGTPLDLWIHMEQRHVPPSRYECSSCNIVLGSCQQAHLHAVSHHEVEVSNKHTTYRDGEECFLDFLDKEIKESSTTYKHNWEDMGGRGVCRRQKSSSLRKKGTWSQEEVAPGHVTTTIHTGHDRAARLNTQLQHLGVKQLQGKNPDAPCLRSLGR</sequence>
<keyword evidence="3" id="KW-1185">Reference proteome</keyword>
<dbReference type="InterPro" id="IPR013087">
    <property type="entry name" value="Znf_C2H2_type"/>
</dbReference>
<dbReference type="EMBL" id="KV878721">
    <property type="protein sequence ID" value="OJJ65564.1"/>
    <property type="molecule type" value="Genomic_DNA"/>
</dbReference>
<evidence type="ECO:0000313" key="2">
    <source>
        <dbReference type="EMBL" id="OJJ65564.1"/>
    </source>
</evidence>
<name>A0A1L9U1J8_ASPBC</name>
<dbReference type="InterPro" id="IPR036236">
    <property type="entry name" value="Znf_C2H2_sf"/>
</dbReference>
<dbReference type="Proteomes" id="UP000184499">
    <property type="component" value="Unassembled WGS sequence"/>
</dbReference>
<dbReference type="GeneID" id="93569063"/>